<name>A0ABV2JSH5_9GAMM</name>
<keyword evidence="3" id="KW-1185">Reference proteome</keyword>
<evidence type="ECO:0000256" key="1">
    <source>
        <dbReference type="SAM" id="MobiDB-lite"/>
    </source>
</evidence>
<comment type="caution">
    <text evidence="2">The sequence shown here is derived from an EMBL/GenBank/DDBJ whole genome shotgun (WGS) entry which is preliminary data.</text>
</comment>
<reference evidence="2 3" key="1">
    <citation type="submission" date="2024-06" db="EMBL/GenBank/DDBJ databases">
        <title>Sorghum-associated microbial communities from plants grown in Nebraska, USA.</title>
        <authorList>
            <person name="Schachtman D."/>
        </authorList>
    </citation>
    <scope>NUCLEOTIDE SEQUENCE [LARGE SCALE GENOMIC DNA]</scope>
    <source>
        <strain evidence="2 3">1073</strain>
    </source>
</reference>
<dbReference type="Proteomes" id="UP001549184">
    <property type="component" value="Unassembled WGS sequence"/>
</dbReference>
<evidence type="ECO:0000313" key="2">
    <source>
        <dbReference type="EMBL" id="MET3651793.1"/>
    </source>
</evidence>
<sequence>MKCQPVKGGGVEGKGEADGDLGRDGVGVGDEGFDVGGGYAAAAGEPGGVECVGDQVAAYAKNSPSQVSSAFSNEPSAEIEVSSPLEEAEWLSELMAGPQARSVISANKMVGR</sequence>
<feature type="compositionally biased region" description="Basic and acidic residues" evidence="1">
    <location>
        <begin position="13"/>
        <end position="23"/>
    </location>
</feature>
<gene>
    <name evidence="2" type="ORF">ABIC75_001515</name>
</gene>
<proteinExistence type="predicted"/>
<accession>A0ABV2JSH5</accession>
<evidence type="ECO:0000313" key="3">
    <source>
        <dbReference type="Proteomes" id="UP001549184"/>
    </source>
</evidence>
<feature type="region of interest" description="Disordered" evidence="1">
    <location>
        <begin position="1"/>
        <end position="29"/>
    </location>
</feature>
<dbReference type="EMBL" id="JBEPMU010000002">
    <property type="protein sequence ID" value="MET3651793.1"/>
    <property type="molecule type" value="Genomic_DNA"/>
</dbReference>
<protein>
    <submittedName>
        <fullName evidence="2">Uncharacterized protein</fullName>
    </submittedName>
</protein>
<organism evidence="2 3">
    <name type="scientific">Dyella japonica</name>
    <dbReference type="NCBI Taxonomy" id="231455"/>
    <lineage>
        <taxon>Bacteria</taxon>
        <taxon>Pseudomonadati</taxon>
        <taxon>Pseudomonadota</taxon>
        <taxon>Gammaproteobacteria</taxon>
        <taxon>Lysobacterales</taxon>
        <taxon>Rhodanobacteraceae</taxon>
        <taxon>Dyella</taxon>
    </lineage>
</organism>